<organism evidence="2 3">
    <name type="scientific">Neoroseomonas terrae</name>
    <dbReference type="NCBI Taxonomy" id="424799"/>
    <lineage>
        <taxon>Bacteria</taxon>
        <taxon>Pseudomonadati</taxon>
        <taxon>Pseudomonadota</taxon>
        <taxon>Alphaproteobacteria</taxon>
        <taxon>Acetobacterales</taxon>
        <taxon>Acetobacteraceae</taxon>
        <taxon>Neoroseomonas</taxon>
    </lineage>
</organism>
<reference evidence="3" key="1">
    <citation type="journal article" date="2021" name="Syst. Appl. Microbiol.">
        <title>Roseomonas hellenica sp. nov., isolated from roots of wild-growing Alkanna tinctoria.</title>
        <authorList>
            <person name="Rat A."/>
            <person name="Naranjo H.D."/>
            <person name="Lebbe L."/>
            <person name="Cnockaert M."/>
            <person name="Krigas N."/>
            <person name="Grigoriadou K."/>
            <person name="Maloupa E."/>
            <person name="Willems A."/>
        </authorList>
    </citation>
    <scope>NUCLEOTIDE SEQUENCE [LARGE SCALE GENOMIC DNA]</scope>
    <source>
        <strain evidence="3">LMG 31159</strain>
    </source>
</reference>
<accession>A0ABS5EAK6</accession>
<dbReference type="PIRSF" id="PIRSF017082">
    <property type="entry name" value="YflP"/>
    <property type="match status" value="1"/>
</dbReference>
<dbReference type="Pfam" id="PF03401">
    <property type="entry name" value="TctC"/>
    <property type="match status" value="1"/>
</dbReference>
<dbReference type="RefSeq" id="WP_211864963.1">
    <property type="nucleotide sequence ID" value="NZ_JAAEDI010000001.1"/>
</dbReference>
<evidence type="ECO:0000313" key="2">
    <source>
        <dbReference type="EMBL" id="MBR0648052.1"/>
    </source>
</evidence>
<dbReference type="EMBL" id="JAAEDI010000001">
    <property type="protein sequence ID" value="MBR0648052.1"/>
    <property type="molecule type" value="Genomic_DNA"/>
</dbReference>
<evidence type="ECO:0000256" key="1">
    <source>
        <dbReference type="ARBA" id="ARBA00006987"/>
    </source>
</evidence>
<sequence length="325" mass="33314">MNRRHLLQAALTALPVAGLSRRAAAQAFPARPVRVVVPYAPGGGTDIVARIMAQAASEASGQSFVVENRGGGASIPGTQAVISAPPDGYTVGFVDSALVTNPGLFGDRMPFDTERDLAPVGLVAVAPLVLVAPREVPFATVREAVARARARPGALNIGHAGNGTAVHLAGAQLGLVTETELVPVAYRGAGPMLTALLGGEIQLAFSAIPSAKPHVDGGRLRALAVTSAQRSSALPDVPTFTEAGFAAVDAVSLFGVVAPAATPAAVLDRLNALLVQPARRPAVAARLTELGFDVQATTREAFASLIRSETAKWRATIERAGIRAD</sequence>
<dbReference type="InterPro" id="IPR005064">
    <property type="entry name" value="BUG"/>
</dbReference>
<dbReference type="Proteomes" id="UP000698752">
    <property type="component" value="Unassembled WGS sequence"/>
</dbReference>
<comment type="similarity">
    <text evidence="1">Belongs to the UPF0065 (bug) family.</text>
</comment>
<dbReference type="Gene3D" id="3.40.190.150">
    <property type="entry name" value="Bordetella uptake gene, domain 1"/>
    <property type="match status" value="1"/>
</dbReference>
<dbReference type="SUPFAM" id="SSF53850">
    <property type="entry name" value="Periplasmic binding protein-like II"/>
    <property type="match status" value="1"/>
</dbReference>
<evidence type="ECO:0000313" key="3">
    <source>
        <dbReference type="Proteomes" id="UP000698752"/>
    </source>
</evidence>
<dbReference type="PANTHER" id="PTHR42928:SF5">
    <property type="entry name" value="BLR1237 PROTEIN"/>
    <property type="match status" value="1"/>
</dbReference>
<comment type="caution">
    <text evidence="2">The sequence shown here is derived from an EMBL/GenBank/DDBJ whole genome shotgun (WGS) entry which is preliminary data.</text>
</comment>
<dbReference type="PANTHER" id="PTHR42928">
    <property type="entry name" value="TRICARBOXYLATE-BINDING PROTEIN"/>
    <property type="match status" value="1"/>
</dbReference>
<name>A0ABS5EAK6_9PROT</name>
<keyword evidence="3" id="KW-1185">Reference proteome</keyword>
<protein>
    <submittedName>
        <fullName evidence="2">Tripartite tricarboxylate transporter substrate binding protein</fullName>
    </submittedName>
</protein>
<dbReference type="Gene3D" id="3.40.190.10">
    <property type="entry name" value="Periplasmic binding protein-like II"/>
    <property type="match status" value="1"/>
</dbReference>
<proteinExistence type="inferred from homology"/>
<dbReference type="InterPro" id="IPR042100">
    <property type="entry name" value="Bug_dom1"/>
</dbReference>
<gene>
    <name evidence="2" type="ORF">GXW78_00125</name>
</gene>